<dbReference type="EMBL" id="BAAAYN010000017">
    <property type="protein sequence ID" value="GAA3387173.1"/>
    <property type="molecule type" value="Genomic_DNA"/>
</dbReference>
<dbReference type="RefSeq" id="WP_345728547.1">
    <property type="nucleotide sequence ID" value="NZ_BAAAYN010000017.1"/>
</dbReference>
<organism evidence="2 3">
    <name type="scientific">Cryptosporangium minutisporangium</name>
    <dbReference type="NCBI Taxonomy" id="113569"/>
    <lineage>
        <taxon>Bacteria</taxon>
        <taxon>Bacillati</taxon>
        <taxon>Actinomycetota</taxon>
        <taxon>Actinomycetes</taxon>
        <taxon>Cryptosporangiales</taxon>
        <taxon>Cryptosporangiaceae</taxon>
        <taxon>Cryptosporangium</taxon>
    </lineage>
</organism>
<feature type="compositionally biased region" description="Polar residues" evidence="1">
    <location>
        <begin position="33"/>
        <end position="42"/>
    </location>
</feature>
<gene>
    <name evidence="2" type="ORF">GCM10020369_28700</name>
</gene>
<accession>A0ABP6SXC3</accession>
<sequence>MAAPAPSTPTAADRRPVGKARRPRTDHRIPATRQRTSLSAFQNRPRRIPGRR</sequence>
<feature type="region of interest" description="Disordered" evidence="1">
    <location>
        <begin position="1"/>
        <end position="52"/>
    </location>
</feature>
<dbReference type="Proteomes" id="UP001501676">
    <property type="component" value="Unassembled WGS sequence"/>
</dbReference>
<name>A0ABP6SXC3_9ACTN</name>
<comment type="caution">
    <text evidence="2">The sequence shown here is derived from an EMBL/GenBank/DDBJ whole genome shotgun (WGS) entry which is preliminary data.</text>
</comment>
<evidence type="ECO:0000313" key="2">
    <source>
        <dbReference type="EMBL" id="GAA3387173.1"/>
    </source>
</evidence>
<evidence type="ECO:0000313" key="3">
    <source>
        <dbReference type="Proteomes" id="UP001501676"/>
    </source>
</evidence>
<keyword evidence="3" id="KW-1185">Reference proteome</keyword>
<feature type="compositionally biased region" description="Low complexity" evidence="1">
    <location>
        <begin position="1"/>
        <end position="11"/>
    </location>
</feature>
<reference evidence="3" key="1">
    <citation type="journal article" date="2019" name="Int. J. Syst. Evol. Microbiol.">
        <title>The Global Catalogue of Microorganisms (GCM) 10K type strain sequencing project: providing services to taxonomists for standard genome sequencing and annotation.</title>
        <authorList>
            <consortium name="The Broad Institute Genomics Platform"/>
            <consortium name="The Broad Institute Genome Sequencing Center for Infectious Disease"/>
            <person name="Wu L."/>
            <person name="Ma J."/>
        </authorList>
    </citation>
    <scope>NUCLEOTIDE SEQUENCE [LARGE SCALE GENOMIC DNA]</scope>
    <source>
        <strain evidence="3">JCM 9458</strain>
    </source>
</reference>
<proteinExistence type="predicted"/>
<evidence type="ECO:0000256" key="1">
    <source>
        <dbReference type="SAM" id="MobiDB-lite"/>
    </source>
</evidence>
<protein>
    <submittedName>
        <fullName evidence="2">Uncharacterized protein</fullName>
    </submittedName>
</protein>